<dbReference type="RefSeq" id="WP_111921332.1">
    <property type="nucleotide sequence ID" value="NZ_JAWEDD010000030.1"/>
</dbReference>
<dbReference type="EMBL" id="UAWC01000006">
    <property type="protein sequence ID" value="SQB34081.1"/>
    <property type="molecule type" value="Genomic_DNA"/>
</dbReference>
<organism evidence="2 3">
    <name type="scientific">Clostridium cochlearium</name>
    <dbReference type="NCBI Taxonomy" id="1494"/>
    <lineage>
        <taxon>Bacteria</taxon>
        <taxon>Bacillati</taxon>
        <taxon>Bacillota</taxon>
        <taxon>Clostridia</taxon>
        <taxon>Eubacteriales</taxon>
        <taxon>Clostridiaceae</taxon>
        <taxon>Clostridium</taxon>
    </lineage>
</organism>
<accession>A0A2X2W7X8</accession>
<dbReference type="Proteomes" id="UP000250223">
    <property type="component" value="Unassembled WGS sequence"/>
</dbReference>
<gene>
    <name evidence="2" type="ORF">NCTC13028_00975</name>
</gene>
<evidence type="ECO:0000313" key="3">
    <source>
        <dbReference type="Proteomes" id="UP000250223"/>
    </source>
</evidence>
<sequence length="213" mass="24866">MHIEGIASQDEISKYELSYPRKEIYLNFQFKIPEEYDDIEKIEKVILKYSVLESKRINTQGQDKVFFNGLIDIEIIYISSKDKKRCSSNTSKSFTSFIPIDVAEGVEWDGASKKEVIIFAEDVLANKINHREISVSLLILAGILVEKVKEEKNRDTPLKIMEEETDKILKSIENKSKIKEENIKINDSKSENIDIELEYDMEKENGFFEIRWE</sequence>
<reference evidence="2 3" key="1">
    <citation type="submission" date="2018-06" db="EMBL/GenBank/DDBJ databases">
        <authorList>
            <consortium name="Pathogen Informatics"/>
            <person name="Doyle S."/>
        </authorList>
    </citation>
    <scope>NUCLEOTIDE SEQUENCE [LARGE SCALE GENOMIC DNA]</scope>
    <source>
        <strain evidence="2 3">NCTC13028</strain>
    </source>
</reference>
<evidence type="ECO:0000313" key="2">
    <source>
        <dbReference type="EMBL" id="SQB34081.1"/>
    </source>
</evidence>
<feature type="domain" description="SipL SPOCS" evidence="1">
    <location>
        <begin position="38"/>
        <end position="106"/>
    </location>
</feature>
<dbReference type="AlphaFoldDB" id="A0A2X2W7X8"/>
<dbReference type="InterPro" id="IPR024300">
    <property type="entry name" value="SipL_SPOCS_dom"/>
</dbReference>
<protein>
    <submittedName>
        <fullName evidence="2">Domain of uncharacterized function (DUF3794)</fullName>
    </submittedName>
</protein>
<name>A0A2X2W7X8_CLOCO</name>
<evidence type="ECO:0000259" key="1">
    <source>
        <dbReference type="Pfam" id="PF12673"/>
    </source>
</evidence>
<proteinExistence type="predicted"/>
<dbReference type="Pfam" id="PF12673">
    <property type="entry name" value="SipL"/>
    <property type="match status" value="1"/>
</dbReference>